<dbReference type="SUPFAM" id="SSF53955">
    <property type="entry name" value="Lysozyme-like"/>
    <property type="match status" value="1"/>
</dbReference>
<evidence type="ECO:0000256" key="1">
    <source>
        <dbReference type="ARBA" id="ARBA00004752"/>
    </source>
</evidence>
<dbReference type="Gene3D" id="1.10.3810.10">
    <property type="entry name" value="Biosynthetic peptidoglycan transglycosylase-like"/>
    <property type="match status" value="1"/>
</dbReference>
<dbReference type="Gene3D" id="3.40.710.10">
    <property type="entry name" value="DD-peptidase/beta-lactamase superfamily"/>
    <property type="match status" value="1"/>
</dbReference>
<evidence type="ECO:0000256" key="7">
    <source>
        <dbReference type="ARBA" id="ARBA00044770"/>
    </source>
</evidence>
<evidence type="ECO:0000259" key="9">
    <source>
        <dbReference type="Pfam" id="PF00912"/>
    </source>
</evidence>
<reference evidence="11" key="1">
    <citation type="submission" date="2018-11" db="EMBL/GenBank/DDBJ databases">
        <title>FDA dAtabase for Regulatory Grade micrObial Sequences (FDA-ARGOS): Supporting development and validation of Infectious Disease Dx tests.</title>
        <authorList>
            <person name="Goldberg B."/>
            <person name="Campos J."/>
            <person name="Tallon L."/>
            <person name="Sadzewicz L."/>
            <person name="Zhao X."/>
            <person name="Vavikolanu K."/>
            <person name="Mehta A."/>
            <person name="Aluvathingal J."/>
            <person name="Nadendla S."/>
            <person name="Geyer C."/>
            <person name="Nandy P."/>
            <person name="Yan Y."/>
            <person name="Sichtig H."/>
        </authorList>
    </citation>
    <scope>NUCLEOTIDE SEQUENCE [LARGE SCALE GENOMIC DNA]</scope>
    <source>
        <strain evidence="11">FDAARGOS_614</strain>
    </source>
</reference>
<keyword evidence="2" id="KW-0121">Carboxypeptidase</keyword>
<dbReference type="EC" id="2.4.99.28" evidence="7"/>
<comment type="pathway">
    <text evidence="1">Cell wall biogenesis; peptidoglycan biosynthesis.</text>
</comment>
<dbReference type="Pfam" id="PF00912">
    <property type="entry name" value="Transgly"/>
    <property type="match status" value="1"/>
</dbReference>
<keyword evidence="3" id="KW-0645">Protease</keyword>
<name>A0A3G8H6G9_9BURK</name>
<keyword evidence="4" id="KW-0328">Glycosyltransferase</keyword>
<dbReference type="EMBL" id="CP033970">
    <property type="protein sequence ID" value="AZG16153.1"/>
    <property type="molecule type" value="Genomic_DNA"/>
</dbReference>
<keyword evidence="6" id="KW-0511">Multifunctional enzyme</keyword>
<proteinExistence type="predicted"/>
<evidence type="ECO:0000256" key="4">
    <source>
        <dbReference type="ARBA" id="ARBA00022676"/>
    </source>
</evidence>
<evidence type="ECO:0000313" key="11">
    <source>
        <dbReference type="Proteomes" id="UP000270411"/>
    </source>
</evidence>
<dbReference type="KEGG" id="cpau:EHF44_22345"/>
<dbReference type="GO" id="GO:0004180">
    <property type="term" value="F:carboxypeptidase activity"/>
    <property type="evidence" value="ECO:0007669"/>
    <property type="project" value="UniProtKB-KW"/>
</dbReference>
<evidence type="ECO:0000313" key="10">
    <source>
        <dbReference type="EMBL" id="AZG16153.1"/>
    </source>
</evidence>
<evidence type="ECO:0000256" key="6">
    <source>
        <dbReference type="ARBA" id="ARBA00023268"/>
    </source>
</evidence>
<organism evidence="10 11">
    <name type="scientific">Cupriavidus pauculus</name>
    <dbReference type="NCBI Taxonomy" id="82633"/>
    <lineage>
        <taxon>Bacteria</taxon>
        <taxon>Pseudomonadati</taxon>
        <taxon>Pseudomonadota</taxon>
        <taxon>Betaproteobacteria</taxon>
        <taxon>Burkholderiales</taxon>
        <taxon>Burkholderiaceae</taxon>
        <taxon>Cupriavidus</taxon>
    </lineage>
</organism>
<dbReference type="GO" id="GO:0009252">
    <property type="term" value="P:peptidoglycan biosynthetic process"/>
    <property type="evidence" value="ECO:0007669"/>
    <property type="project" value="TreeGrafter"/>
</dbReference>
<dbReference type="SUPFAM" id="SSF56601">
    <property type="entry name" value="beta-lactamase/transpeptidase-like"/>
    <property type="match status" value="1"/>
</dbReference>
<dbReference type="InterPro" id="IPR023346">
    <property type="entry name" value="Lysozyme-like_dom_sf"/>
</dbReference>
<evidence type="ECO:0000256" key="3">
    <source>
        <dbReference type="ARBA" id="ARBA00022670"/>
    </source>
</evidence>
<dbReference type="GO" id="GO:0006508">
    <property type="term" value="P:proteolysis"/>
    <property type="evidence" value="ECO:0007669"/>
    <property type="project" value="UniProtKB-KW"/>
</dbReference>
<dbReference type="GO" id="GO:0008955">
    <property type="term" value="F:peptidoglycan glycosyltransferase activity"/>
    <property type="evidence" value="ECO:0007669"/>
    <property type="project" value="UniProtKB-EC"/>
</dbReference>
<evidence type="ECO:0000256" key="2">
    <source>
        <dbReference type="ARBA" id="ARBA00022645"/>
    </source>
</evidence>
<dbReference type="OrthoDB" id="8552189at2"/>
<dbReference type="Proteomes" id="UP000270411">
    <property type="component" value="Chromosome 2"/>
</dbReference>
<dbReference type="AlphaFoldDB" id="A0A3G8H6G9"/>
<keyword evidence="3" id="KW-0378">Hydrolase</keyword>
<dbReference type="InterPro" id="IPR012338">
    <property type="entry name" value="Beta-lactam/transpept-like"/>
</dbReference>
<dbReference type="PANTHER" id="PTHR32282">
    <property type="entry name" value="BINDING PROTEIN TRANSPEPTIDASE, PUTATIVE-RELATED"/>
    <property type="match status" value="1"/>
</dbReference>
<evidence type="ECO:0000256" key="5">
    <source>
        <dbReference type="ARBA" id="ARBA00022679"/>
    </source>
</evidence>
<dbReference type="InterPro" id="IPR050396">
    <property type="entry name" value="Glycosyltr_51/Transpeptidase"/>
</dbReference>
<keyword evidence="5 10" id="KW-0808">Transferase</keyword>
<dbReference type="GO" id="GO:0030288">
    <property type="term" value="C:outer membrane-bounded periplasmic space"/>
    <property type="evidence" value="ECO:0007669"/>
    <property type="project" value="TreeGrafter"/>
</dbReference>
<comment type="catalytic activity">
    <reaction evidence="8">
        <text>[GlcNAc-(1-&gt;4)-Mur2Ac(oyl-L-Ala-gamma-D-Glu-L-Lys-D-Ala-D-Ala)](n)-di-trans,octa-cis-undecaprenyl diphosphate + beta-D-GlcNAc-(1-&gt;4)-Mur2Ac(oyl-L-Ala-gamma-D-Glu-L-Lys-D-Ala-D-Ala)-di-trans,octa-cis-undecaprenyl diphosphate = [GlcNAc-(1-&gt;4)-Mur2Ac(oyl-L-Ala-gamma-D-Glu-L-Lys-D-Ala-D-Ala)](n+1)-di-trans,octa-cis-undecaprenyl diphosphate + di-trans,octa-cis-undecaprenyl diphosphate + H(+)</text>
        <dbReference type="Rhea" id="RHEA:23708"/>
        <dbReference type="Rhea" id="RHEA-COMP:9602"/>
        <dbReference type="Rhea" id="RHEA-COMP:9603"/>
        <dbReference type="ChEBI" id="CHEBI:15378"/>
        <dbReference type="ChEBI" id="CHEBI:58405"/>
        <dbReference type="ChEBI" id="CHEBI:60033"/>
        <dbReference type="ChEBI" id="CHEBI:78435"/>
        <dbReference type="EC" id="2.4.99.28"/>
    </reaction>
</comment>
<dbReference type="PANTHER" id="PTHR32282:SF24">
    <property type="entry name" value="GLYCOSYL TRANSFERASE FAMILY 51 DOMAIN-CONTAINING PROTEIN"/>
    <property type="match status" value="1"/>
</dbReference>
<gene>
    <name evidence="10" type="ORF">EHF44_22345</name>
</gene>
<dbReference type="InterPro" id="IPR036950">
    <property type="entry name" value="PBP_transglycosylase"/>
</dbReference>
<sequence length="1060" mass="118683">MSRRGWILAGMAVAVCGGAYIVVSLVTHEARTSQWQARYMSRLGKSLTYEILPGPSDSIRYPHSGPYDLRLGYERLGEFGERLLRQGYVTTAQSRMSYDMVRLMDQGIFPPYREKTQAGLVIRDCNALTMSLDRYPQRQYDNFDAIPKVLVSSLLFVENQNLLNPEYPMMNPALDWRRFSRAVMDQGIRLVDRGHGAPGGSTLATQIEKYRHSPEGKTQSIADKLRQMTSASLRAYRDGPDTQRARENIVVDYVNTVPMSARAGHGEIEGLGDAMFVWYGEDFAEVNQLLREMDPRRPSPRAAQAYKRALSLIISQRRPSYHLRRDDTNLDALTGSYLRLLAASNVITAELRDAALEQSLDKAAPPQRPAPEPWVTRKAVNQVRNDVQHMLGVESRYDLDRLDLTVDSTINREAQRLVTQTLQRIRNKDDARQMGLYGKNLLRDGDDPSKLVASLTLFERVGNASVVRVQADNVDQPFDINSGARLNLGSTAKLRTLVTYLEVIDEIADRYRGMSVAELKAIDVPRQDALTRWTVDYLMKAKTPAERSRQAVLEAAMERKYSGNAGEAFFTGGGMQAFTNFEKWEGERQMTVRVAFQHSVNLVFIRMMRDIVRYQVWQEHPDAATLFEDRDSPRRRAYLEQFADEEGSSFMTAFWQRYRGKTNDERLKVLLDRVKLPTPRLAAVRLSVTLLSVRPDTDYDTFARTLRERLPKKFQPSEEDLQALFVKYGHDKFNLNDRGYLSRIHPLELWMMEYLGKHPDATLKEILDASEPDRQTVYAWLFKTRSKLGQDARIRTLLEREAFEKIAMRWHRLGYPFESLTPSYATAVGASGDRPAALAELAGIILGNGVDAQPAAVRTLAFAGQTPYATTYGLRPQPGKPLIAPEIATLVRRSMLDVVQAGTAKSINGAFVPVNRKGQPQGAPLAVGGKTGTGDQRFQTYGPGGRVISSRAVNRSATFVFVIGERYFGTVTVHVREPYAARYVFTSALAVRVLRSLAPQISAMAAPGSNDATLLRCRDTQAAPTMTTLQLPDGSPALDGRAGGAADGNLAFAPNGVVDK</sequence>
<accession>A0A3G8H6G9</accession>
<evidence type="ECO:0000256" key="8">
    <source>
        <dbReference type="ARBA" id="ARBA00049902"/>
    </source>
</evidence>
<feature type="domain" description="Glycosyl transferase family 51" evidence="9">
    <location>
        <begin position="133"/>
        <end position="287"/>
    </location>
</feature>
<protein>
    <recommendedName>
        <fullName evidence="7">peptidoglycan glycosyltransferase</fullName>
        <ecNumber evidence="7">2.4.99.28</ecNumber>
    </recommendedName>
</protein>
<dbReference type="InterPro" id="IPR001264">
    <property type="entry name" value="Glyco_trans_51"/>
</dbReference>